<evidence type="ECO:0000313" key="5">
    <source>
        <dbReference type="Proteomes" id="UP001148614"/>
    </source>
</evidence>
<keyword evidence="1" id="KW-0560">Oxidoreductase</keyword>
<evidence type="ECO:0000313" key="4">
    <source>
        <dbReference type="EMBL" id="KAJ3579246.1"/>
    </source>
</evidence>
<feature type="compositionally biased region" description="Basic and acidic residues" evidence="2">
    <location>
        <begin position="58"/>
        <end position="70"/>
    </location>
</feature>
<dbReference type="Pfam" id="PF05141">
    <property type="entry name" value="DIT1_PvcA"/>
    <property type="match status" value="1"/>
</dbReference>
<accession>A0A9W8NM88</accession>
<dbReference type="GO" id="GO:0016491">
    <property type="term" value="F:oxidoreductase activity"/>
    <property type="evidence" value="ECO:0007669"/>
    <property type="project" value="UniProtKB-KW"/>
</dbReference>
<feature type="region of interest" description="Disordered" evidence="2">
    <location>
        <begin position="48"/>
        <end position="70"/>
    </location>
</feature>
<dbReference type="InterPro" id="IPR003819">
    <property type="entry name" value="TauD/TfdA-like"/>
</dbReference>
<dbReference type="PANTHER" id="PTHR37285:SF5">
    <property type="entry name" value="SPORE WALL MATURATION PROTEIN DIT1"/>
    <property type="match status" value="1"/>
</dbReference>
<comment type="caution">
    <text evidence="4">The sequence shown here is derived from an EMBL/GenBank/DDBJ whole genome shotgun (WGS) entry which is preliminary data.</text>
</comment>
<reference evidence="4" key="1">
    <citation type="submission" date="2022-07" db="EMBL/GenBank/DDBJ databases">
        <title>Genome Sequence of Xylaria arbuscula.</title>
        <authorList>
            <person name="Buettner E."/>
        </authorList>
    </citation>
    <scope>NUCLEOTIDE SEQUENCE</scope>
    <source>
        <strain evidence="4">VT107</strain>
    </source>
</reference>
<protein>
    <recommendedName>
        <fullName evidence="3">TauD/TfdA-like domain-containing protein</fullName>
    </recommendedName>
</protein>
<dbReference type="VEuPathDB" id="FungiDB:F4678DRAFT_480085"/>
<name>A0A9W8NM88_9PEZI</name>
<proteinExistence type="predicted"/>
<gene>
    <name evidence="4" type="ORF">NPX13_g1321</name>
</gene>
<dbReference type="AlphaFoldDB" id="A0A9W8NM88"/>
<sequence length="632" mass="71699">MFDMAVSPIRIAHFISHHNGVAHEKVEGFHPASFRKYENGSKALSIDSALPKASQQSRRNDEEAGTKSEIRIKSDSRGLCSTRLIAEKAKAAAIVINRYRMEYKNDWNLPESVLHSQRQIEIALKRDIPVSLVIPAFPFKSSNRSKKVLGPLPDEAERLSLLHLDGLCKAITDVTGSDTFLTIVSDGITYNDILDVSDREVWRYGQRLRQMAEDNDCHCIRFSRIYDLVSSQHETKELDEELYLSRVSEYRNMLIANMPSSFDVLDAIANDPDISKTYKGYKKFLMSERDDRINRSRSQMERENSAIAKAMIVRGKAFSETVKLKYPDSVRLSIHPSNDTNKVSITMLPQDNDTTMTPWHGAVVRGADGSVSMSHAILIPAMTHDIVYFEGRPSYFRERSDLFDWKDLKVEFEFLYPCGILITPASSSSNYNLHMLNMENIRKLAMFCSPIILRGFVDHLCRDSNTSIHHHTMSEPNIAKHETMSLDCSGPSAVQPQHSLLRLSAQSGSEHTLFSSSDLLMRYLPQAYPTSKLQKSRWKYRGTGNNQLIIRHPTRNSPCIHWHWPWQTSKASNEITIENGSQGLIPLINGLLADRRVCLRFQGRQGDVAVVDNFTMLHTVTTSPGINRISDL</sequence>
<evidence type="ECO:0000256" key="1">
    <source>
        <dbReference type="ARBA" id="ARBA00023002"/>
    </source>
</evidence>
<organism evidence="4 5">
    <name type="scientific">Xylaria arbuscula</name>
    <dbReference type="NCBI Taxonomy" id="114810"/>
    <lineage>
        <taxon>Eukaryota</taxon>
        <taxon>Fungi</taxon>
        <taxon>Dikarya</taxon>
        <taxon>Ascomycota</taxon>
        <taxon>Pezizomycotina</taxon>
        <taxon>Sordariomycetes</taxon>
        <taxon>Xylariomycetidae</taxon>
        <taxon>Xylariales</taxon>
        <taxon>Xylariaceae</taxon>
        <taxon>Xylaria</taxon>
    </lineage>
</organism>
<evidence type="ECO:0000259" key="3">
    <source>
        <dbReference type="Pfam" id="PF02668"/>
    </source>
</evidence>
<dbReference type="Proteomes" id="UP001148614">
    <property type="component" value="Unassembled WGS sequence"/>
</dbReference>
<dbReference type="InterPro" id="IPR007817">
    <property type="entry name" value="Isocyanide_synthase_DIT1"/>
</dbReference>
<dbReference type="Pfam" id="PF02668">
    <property type="entry name" value="TauD"/>
    <property type="match status" value="1"/>
</dbReference>
<keyword evidence="5" id="KW-1185">Reference proteome</keyword>
<feature type="domain" description="TauD/TfdA-like" evidence="3">
    <location>
        <begin position="506"/>
        <end position="626"/>
    </location>
</feature>
<evidence type="ECO:0000256" key="2">
    <source>
        <dbReference type="SAM" id="MobiDB-lite"/>
    </source>
</evidence>
<dbReference type="InterPro" id="IPR042098">
    <property type="entry name" value="TauD-like_sf"/>
</dbReference>
<dbReference type="SUPFAM" id="SSF51197">
    <property type="entry name" value="Clavaminate synthase-like"/>
    <property type="match status" value="1"/>
</dbReference>
<dbReference type="Gene3D" id="3.60.130.10">
    <property type="entry name" value="Clavaminate synthase-like"/>
    <property type="match status" value="1"/>
</dbReference>
<dbReference type="EMBL" id="JANPWZ010000116">
    <property type="protein sequence ID" value="KAJ3579246.1"/>
    <property type="molecule type" value="Genomic_DNA"/>
</dbReference>
<dbReference type="PANTHER" id="PTHR37285">
    <property type="entry name" value="SPORE WALL MATURATION PROTEIN DIT1"/>
    <property type="match status" value="1"/>
</dbReference>